<dbReference type="EMBL" id="WCRW01000008">
    <property type="protein sequence ID" value="KAB4455270.1"/>
    <property type="molecule type" value="Genomic_DNA"/>
</dbReference>
<sequence length="344" mass="36696">MKKITSIFALLLCVFVFSCSNDDDKETSSLQIVSSNVTFESAGGTGTIKVNAISEITATSNKDWCTVSVNGDIINVSVIENNDMSGRTAAVTITDGEASTLVPVSQGGCVILYNKSELGHAFTYAGGSATVSFSTTASYSIEVPAEAQSWLSYTLDEENRTITFNVAASADKTPRGAAVKVTAGKKTIYYHLGEYELKDIAGKWRVSFVDGDDSTLAGEIEVVQDEEEPTIFYLSGISNFFDLPLIYNGEALLTMGGLNLGTYAGRYNIYTVTLSEGGYVSWDMSTQYVAYPSSINGKFALVFGDNGSWDGDVVNGIAYWAFSGAAGTGSAGWLEKFNALTLSK</sequence>
<evidence type="ECO:0000313" key="20">
    <source>
        <dbReference type="Proteomes" id="UP000284785"/>
    </source>
</evidence>
<evidence type="ECO:0000313" key="25">
    <source>
        <dbReference type="Proteomes" id="UP000500882"/>
    </source>
</evidence>
<keyword evidence="1" id="KW-0732">Signal</keyword>
<dbReference type="EMBL" id="JAGZEE010000001">
    <property type="protein sequence ID" value="MBS5409258.1"/>
    <property type="molecule type" value="Genomic_DNA"/>
</dbReference>
<dbReference type="EMBL" id="QROV01000044">
    <property type="protein sequence ID" value="RHL52861.1"/>
    <property type="molecule type" value="Genomic_DNA"/>
</dbReference>
<evidence type="ECO:0000313" key="3">
    <source>
        <dbReference type="EMBL" id="BCA52550.1"/>
    </source>
</evidence>
<dbReference type="Pfam" id="PF13004">
    <property type="entry name" value="BACON"/>
    <property type="match status" value="2"/>
</dbReference>
<dbReference type="PATRIC" id="fig|818.23.peg.5219"/>
<evidence type="ECO:0000313" key="23">
    <source>
        <dbReference type="Proteomes" id="UP000440614"/>
    </source>
</evidence>
<dbReference type="EMBL" id="AP022660">
    <property type="protein sequence ID" value="BCA52550.1"/>
    <property type="molecule type" value="Genomic_DNA"/>
</dbReference>
<dbReference type="CDD" id="cd14948">
    <property type="entry name" value="BACON"/>
    <property type="match status" value="1"/>
</dbReference>
<dbReference type="Proteomes" id="UP000460317">
    <property type="component" value="Unassembled WGS sequence"/>
</dbReference>
<dbReference type="Proteomes" id="UP000782901">
    <property type="component" value="Unassembled WGS sequence"/>
</dbReference>
<evidence type="ECO:0000313" key="13">
    <source>
        <dbReference type="EMBL" id="RHL52861.1"/>
    </source>
</evidence>
<dbReference type="EMBL" id="CZBI01000003">
    <property type="protein sequence ID" value="CUQ05813.1"/>
    <property type="molecule type" value="Genomic_DNA"/>
</dbReference>
<reference evidence="3 25" key="4">
    <citation type="submission" date="2020-02" db="EMBL/GenBank/DDBJ databases">
        <title>Whole-genome sequencing and comparative analysis of the genomes of Bacteroides thetaiotaomicron and Escherichia coli isolated from a healthy resident in Vietnam.</title>
        <authorList>
            <person name="Mohsin M."/>
            <person name="Tanaka K."/>
            <person name="Kawahara R."/>
            <person name="Kondo S."/>
            <person name="Noguchi H."/>
            <person name="Motooka D."/>
            <person name="Nakamura S."/>
            <person name="Khong D.T."/>
            <person name="Nguyen T.N."/>
            <person name="Tran H.T."/>
            <person name="Yamamoto Y."/>
        </authorList>
    </citation>
    <scope>NUCLEOTIDE SEQUENCE [LARGE SCALE GENOMIC DNA]</scope>
    <source>
        <strain evidence="3 25">F9-2</strain>
    </source>
</reference>
<evidence type="ECO:0000313" key="21">
    <source>
        <dbReference type="Proteomes" id="UP000436825"/>
    </source>
</evidence>
<dbReference type="EMBL" id="WCSB01000015">
    <property type="protein sequence ID" value="KAB4450498.1"/>
    <property type="molecule type" value="Genomic_DNA"/>
</dbReference>
<keyword evidence="4" id="KW-0449">Lipoprotein</keyword>
<dbReference type="Proteomes" id="UP001156218">
    <property type="component" value="Chromosome"/>
</dbReference>
<proteinExistence type="predicted"/>
<dbReference type="EMBL" id="JAQNVG010000107">
    <property type="protein sequence ID" value="MDC2239493.1"/>
    <property type="molecule type" value="Genomic_DNA"/>
</dbReference>
<gene>
    <name evidence="3" type="ORF">BatF92_44920</name>
    <name evidence="13" type="ORF">DW011_24010</name>
    <name evidence="12" type="ORF">DW780_27595</name>
    <name evidence="4" type="ORF">ERS852511_01485</name>
    <name evidence="5" type="ORF">ERS852557_02598</name>
    <name evidence="8" type="ORF">GAN75_13555</name>
    <name evidence="9" type="ORF">GAN91_09790</name>
    <name evidence="7" type="ORF">GAN93_16245</name>
    <name evidence="6" type="ORF">GAO51_02560</name>
    <name evidence="10" type="ORF">KHY35_00860</name>
    <name evidence="15" type="ORF">KQP59_19185</name>
    <name evidence="14" type="ORF">KQP68_19500</name>
    <name evidence="16" type="ORF">KQP74_05975</name>
    <name evidence="11" type="ORF">PO127_27510</name>
</gene>
<reference evidence="14 26" key="6">
    <citation type="submission" date="2021-06" db="EMBL/GenBank/DDBJ databases">
        <title>Interrogation of the integrated mobile genetic elements in gut-associated Bacteroides with a consensus prediction approach.</title>
        <authorList>
            <person name="Campbell D.E."/>
            <person name="Leigh J.R."/>
            <person name="Kim T."/>
            <person name="England W."/>
            <person name="Whitaker R.J."/>
            <person name="Degnan P.H."/>
        </authorList>
    </citation>
    <scope>NUCLEOTIDE SEQUENCE [LARGE SCALE GENOMIC DNA]</scope>
    <source>
        <strain evidence="16">VPI-3443</strain>
        <strain evidence="15">VPI-BTDOT2</strain>
        <strain evidence="14 26">WAL8669</strain>
    </source>
</reference>
<evidence type="ECO:0000313" key="17">
    <source>
        <dbReference type="Proteomes" id="UP000095541"/>
    </source>
</evidence>
<dbReference type="Proteomes" id="UP001156216">
    <property type="component" value="Chromosome"/>
</dbReference>
<evidence type="ECO:0000256" key="1">
    <source>
        <dbReference type="SAM" id="SignalP"/>
    </source>
</evidence>
<dbReference type="Proteomes" id="UP000095576">
    <property type="component" value="Unassembled WGS sequence"/>
</dbReference>
<dbReference type="InterPro" id="IPR013783">
    <property type="entry name" value="Ig-like_fold"/>
</dbReference>
<dbReference type="Proteomes" id="UP001162960">
    <property type="component" value="Chromosome"/>
</dbReference>
<dbReference type="EMBL" id="CZAP01000003">
    <property type="protein sequence ID" value="CUP21185.1"/>
    <property type="molecule type" value="Genomic_DNA"/>
</dbReference>
<dbReference type="Proteomes" id="UP001217776">
    <property type="component" value="Unassembled WGS sequence"/>
</dbReference>
<dbReference type="EMBL" id="CP083681">
    <property type="protein sequence ID" value="UYU70383.1"/>
    <property type="molecule type" value="Genomic_DNA"/>
</dbReference>
<reference evidence="21 22" key="3">
    <citation type="journal article" date="2019" name="Nat. Med.">
        <title>A library of human gut bacterial isolates paired with longitudinal multiomics data enables mechanistic microbiome research.</title>
        <authorList>
            <person name="Poyet M."/>
            <person name="Groussin M."/>
            <person name="Gibbons S.M."/>
            <person name="Avila-Pacheco J."/>
            <person name="Jiang X."/>
            <person name="Kearney S.M."/>
            <person name="Perrotta A.R."/>
            <person name="Berdy B."/>
            <person name="Zhao S."/>
            <person name="Lieberman T.D."/>
            <person name="Swanson P.K."/>
            <person name="Smith M."/>
            <person name="Roesemann S."/>
            <person name="Alexander J.E."/>
            <person name="Rich S.A."/>
            <person name="Livny J."/>
            <person name="Vlamakis H."/>
            <person name="Clish C."/>
            <person name="Bullock K."/>
            <person name="Deik A."/>
            <person name="Scott J."/>
            <person name="Pierce K.A."/>
            <person name="Xavier R.J."/>
            <person name="Alm E.J."/>
        </authorList>
    </citation>
    <scope>NUCLEOTIDE SEQUENCE [LARGE SCALE GENOMIC DNA]</scope>
    <source>
        <strain evidence="8 21">BIOML-A160</strain>
        <strain evidence="9 22">BIOML-A162</strain>
        <strain evidence="7 24">BIOML-A165</strain>
        <strain evidence="6 23">BIOML-A188</strain>
    </source>
</reference>
<evidence type="ECO:0000313" key="9">
    <source>
        <dbReference type="EMBL" id="KAB4482899.1"/>
    </source>
</evidence>
<reference evidence="11" key="7">
    <citation type="submission" date="2022-10" db="EMBL/GenBank/DDBJ databases">
        <title>Human gut microbiome strain richness.</title>
        <authorList>
            <person name="Chen-Liaw A."/>
        </authorList>
    </citation>
    <scope>NUCLEOTIDE SEQUENCE</scope>
    <source>
        <strain evidence="11">1001283st1_A3_1001283B150304_161114</strain>
    </source>
</reference>
<evidence type="ECO:0000259" key="2">
    <source>
        <dbReference type="Pfam" id="PF13004"/>
    </source>
</evidence>
<evidence type="ECO:0000313" key="19">
    <source>
        <dbReference type="Proteomes" id="UP000283616"/>
    </source>
</evidence>
<accession>I0PZ94</accession>
<reference evidence="10" key="5">
    <citation type="submission" date="2021-02" db="EMBL/GenBank/DDBJ databases">
        <title>Infant gut strain persistence is associated with maternal origin, phylogeny, and functional potential including surface adhesion and iron acquisition.</title>
        <authorList>
            <person name="Lou Y.C."/>
        </authorList>
    </citation>
    <scope>NUCLEOTIDE SEQUENCE</scope>
    <source>
        <strain evidence="10">L3_082_243G1_dasL3_082_243G1_maxbin2.maxbin.015s ta_sub</strain>
    </source>
</reference>
<evidence type="ECO:0000313" key="5">
    <source>
        <dbReference type="EMBL" id="CUQ05813.1"/>
    </source>
</evidence>
<evidence type="ECO:0000313" key="16">
    <source>
        <dbReference type="EMBL" id="UYU92177.1"/>
    </source>
</evidence>
<dbReference type="Gene3D" id="2.60.40.10">
    <property type="entry name" value="Immunoglobulins"/>
    <property type="match status" value="2"/>
</dbReference>
<dbReference type="PROSITE" id="PS51257">
    <property type="entry name" value="PROKAR_LIPOPROTEIN"/>
    <property type="match status" value="1"/>
</dbReference>
<dbReference type="Proteomes" id="UP000500882">
    <property type="component" value="Chromosome"/>
</dbReference>
<evidence type="ECO:0000313" key="15">
    <source>
        <dbReference type="EMBL" id="UYU70383.1"/>
    </source>
</evidence>
<evidence type="ECO:0000313" key="6">
    <source>
        <dbReference type="EMBL" id="KAB4315492.1"/>
    </source>
</evidence>
<evidence type="ECO:0000313" key="22">
    <source>
        <dbReference type="Proteomes" id="UP000436858"/>
    </source>
</evidence>
<evidence type="ECO:0000313" key="24">
    <source>
        <dbReference type="Proteomes" id="UP000460317"/>
    </source>
</evidence>
<dbReference type="DNASU" id="1076246"/>
<evidence type="ECO:0000313" key="4">
    <source>
        <dbReference type="EMBL" id="CUP21185.1"/>
    </source>
</evidence>
<feature type="chain" id="PRO_5003631232" evidence="1">
    <location>
        <begin position="22"/>
        <end position="344"/>
    </location>
</feature>
<feature type="domain" description="BACON" evidence="2">
    <location>
        <begin position="145"/>
        <end position="187"/>
    </location>
</feature>
<accession>A0A0P0FGP6</accession>
<evidence type="ECO:0000313" key="7">
    <source>
        <dbReference type="EMBL" id="KAB4450498.1"/>
    </source>
</evidence>
<dbReference type="EMBL" id="QSJP01000045">
    <property type="protein sequence ID" value="RHD79336.1"/>
    <property type="molecule type" value="Genomic_DNA"/>
</dbReference>
<feature type="signal peptide" evidence="1">
    <location>
        <begin position="1"/>
        <end position="21"/>
    </location>
</feature>
<dbReference type="KEGG" id="btho:Btheta7330_05068"/>
<dbReference type="Proteomes" id="UP000436825">
    <property type="component" value="Unassembled WGS sequence"/>
</dbReference>
<dbReference type="EMBL" id="WCSY01000002">
    <property type="protein sequence ID" value="KAB4315492.1"/>
    <property type="molecule type" value="Genomic_DNA"/>
</dbReference>
<reference evidence="17 18" key="1">
    <citation type="submission" date="2015-09" db="EMBL/GenBank/DDBJ databases">
        <authorList>
            <consortium name="Pathogen Informatics"/>
        </authorList>
    </citation>
    <scope>NUCLEOTIDE SEQUENCE [LARGE SCALE GENOMIC DNA]</scope>
    <source>
        <strain evidence="4 18">2789STDY5834899</strain>
        <strain evidence="5 17">2789STDY5834945</strain>
    </source>
</reference>
<dbReference type="Proteomes" id="UP000436858">
    <property type="component" value="Unassembled WGS sequence"/>
</dbReference>
<evidence type="ECO:0000313" key="8">
    <source>
        <dbReference type="EMBL" id="KAB4455270.1"/>
    </source>
</evidence>
<dbReference type="Proteomes" id="UP000284785">
    <property type="component" value="Unassembled WGS sequence"/>
</dbReference>
<evidence type="ECO:0000313" key="12">
    <source>
        <dbReference type="EMBL" id="RHD79336.1"/>
    </source>
</evidence>
<reference evidence="19 20" key="2">
    <citation type="submission" date="2018-08" db="EMBL/GenBank/DDBJ databases">
        <title>A genome reference for cultivated species of the human gut microbiota.</title>
        <authorList>
            <person name="Zou Y."/>
            <person name="Xue W."/>
            <person name="Luo G."/>
        </authorList>
    </citation>
    <scope>NUCLEOTIDE SEQUENCE [LARGE SCALE GENOMIC DNA]</scope>
    <source>
        <strain evidence="13 19">AF37-12</strain>
        <strain evidence="12 20">AM30-26</strain>
    </source>
</reference>
<dbReference type="Proteomes" id="UP000440614">
    <property type="component" value="Unassembled WGS sequence"/>
</dbReference>
<evidence type="ECO:0000313" key="26">
    <source>
        <dbReference type="Proteomes" id="UP001156218"/>
    </source>
</evidence>
<evidence type="ECO:0000313" key="18">
    <source>
        <dbReference type="Proteomes" id="UP000095576"/>
    </source>
</evidence>
<name>A0A0P0FGP6_BACT4</name>
<dbReference type="EMBL" id="CP083680">
    <property type="protein sequence ID" value="UYU65737.1"/>
    <property type="molecule type" value="Genomic_DNA"/>
</dbReference>
<dbReference type="Proteomes" id="UP000095541">
    <property type="component" value="Unassembled WGS sequence"/>
</dbReference>
<evidence type="ECO:0000313" key="11">
    <source>
        <dbReference type="EMBL" id="MDC2239493.1"/>
    </source>
</evidence>
<dbReference type="RefSeq" id="WP_008762843.1">
    <property type="nucleotide sequence ID" value="NZ_AP022660.1"/>
</dbReference>
<dbReference type="EMBL" id="CP083685">
    <property type="protein sequence ID" value="UYU92177.1"/>
    <property type="molecule type" value="Genomic_DNA"/>
</dbReference>
<dbReference type="GeneID" id="60924415"/>
<dbReference type="InterPro" id="IPR024361">
    <property type="entry name" value="BACON"/>
</dbReference>
<protein>
    <submittedName>
        <fullName evidence="11">BACON domain-containing carbohydrate-binding protein</fullName>
    </submittedName>
    <submittedName>
        <fullName evidence="7">BACON domain-containing protein</fullName>
    </submittedName>
    <submittedName>
        <fullName evidence="4">Putative lipoprotein</fullName>
    </submittedName>
</protein>
<dbReference type="EMBL" id="WCRY01000008">
    <property type="protein sequence ID" value="KAB4482899.1"/>
    <property type="molecule type" value="Genomic_DNA"/>
</dbReference>
<dbReference type="AlphaFoldDB" id="A0A0P0FGP6"/>
<evidence type="ECO:0000313" key="10">
    <source>
        <dbReference type="EMBL" id="MBS5409258.1"/>
    </source>
</evidence>
<organism evidence="7 24">
    <name type="scientific">Bacteroides thetaiotaomicron</name>
    <dbReference type="NCBI Taxonomy" id="818"/>
    <lineage>
        <taxon>Bacteria</taxon>
        <taxon>Pseudomonadati</taxon>
        <taxon>Bacteroidota</taxon>
        <taxon>Bacteroidia</taxon>
        <taxon>Bacteroidales</taxon>
        <taxon>Bacteroidaceae</taxon>
        <taxon>Bacteroides</taxon>
    </lineage>
</organism>
<feature type="domain" description="BACON" evidence="2">
    <location>
        <begin position="56"/>
        <end position="106"/>
    </location>
</feature>
<evidence type="ECO:0000313" key="14">
    <source>
        <dbReference type="EMBL" id="UYU65737.1"/>
    </source>
</evidence>
<dbReference type="Proteomes" id="UP000283616">
    <property type="component" value="Unassembled WGS sequence"/>
</dbReference>